<organismHost>
    <name type="scientific">Cercopithecidae</name>
    <name type="common">Old World monkeys</name>
    <dbReference type="NCBI Taxonomy" id="9527"/>
</organismHost>
<evidence type="ECO:0000256" key="6">
    <source>
        <dbReference type="SAM" id="MobiDB-lite"/>
    </source>
</evidence>
<dbReference type="Pfam" id="PF00522">
    <property type="entry name" value="VPR"/>
    <property type="match status" value="1"/>
</dbReference>
<sequence>MEGIPPSHPPHWLGRTVEMSQRQIQETLWELNEEAEKHCSREELHGVWQHCLSLPADSNWTEQQAWAATAIDYIKIIQKLLWDHYKKGCYHRYHARVKRYPHLRPLRGTAGQDTPHDSDPPQVLRPSRYHPDN</sequence>
<keyword evidence="5" id="KW-0946">Virion</keyword>
<organism evidence="7">
    <name type="scientific">Simian immunodeficiency virus</name>
    <name type="common">SIV</name>
    <dbReference type="NCBI Taxonomy" id="11723"/>
    <lineage>
        <taxon>Viruses</taxon>
        <taxon>Riboviria</taxon>
        <taxon>Pararnavirae</taxon>
        <taxon>Artverviricota</taxon>
        <taxon>Revtraviricetes</taxon>
        <taxon>Ortervirales</taxon>
        <taxon>Retroviridae</taxon>
        <taxon>Orthoretrovirinae</taxon>
        <taxon>Lentivirus</taxon>
        <taxon>Lentivirus simimdef</taxon>
    </lineage>
</organism>
<proteinExistence type="predicted"/>
<accession>A0A075TCA4</accession>
<comment type="subcellular location">
    <subcellularLocation>
        <location evidence="1">Host nucleus</location>
    </subcellularLocation>
    <subcellularLocation>
        <location evidence="2">Virion</location>
    </subcellularLocation>
</comment>
<keyword evidence="4" id="KW-0945">Host-virus interaction</keyword>
<evidence type="ECO:0000256" key="3">
    <source>
        <dbReference type="ARBA" id="ARBA00022562"/>
    </source>
</evidence>
<keyword evidence="3" id="KW-1048">Host nucleus</keyword>
<evidence type="ECO:0000313" key="7">
    <source>
        <dbReference type="EMBL" id="AIG51565.1"/>
    </source>
</evidence>
<evidence type="ECO:0000256" key="2">
    <source>
        <dbReference type="ARBA" id="ARBA00004328"/>
    </source>
</evidence>
<feature type="region of interest" description="Disordered" evidence="6">
    <location>
        <begin position="104"/>
        <end position="133"/>
    </location>
</feature>
<dbReference type="InterPro" id="IPR053711">
    <property type="entry name" value="Lentiviral_Vpx_assoc_factor"/>
</dbReference>
<dbReference type="InterPro" id="IPR000012">
    <property type="entry name" value="RetroV_VpR/X"/>
</dbReference>
<dbReference type="EMBL" id="KJ461714">
    <property type="protein sequence ID" value="AIG51565.1"/>
    <property type="molecule type" value="Genomic_RNA"/>
</dbReference>
<dbReference type="GO" id="GO:0044423">
    <property type="term" value="C:virion component"/>
    <property type="evidence" value="ECO:0007669"/>
    <property type="project" value="UniProtKB-KW"/>
</dbReference>
<dbReference type="GO" id="GO:0019058">
    <property type="term" value="P:viral life cycle"/>
    <property type="evidence" value="ECO:0007669"/>
    <property type="project" value="InterPro"/>
</dbReference>
<evidence type="ECO:0000256" key="1">
    <source>
        <dbReference type="ARBA" id="ARBA00004147"/>
    </source>
</evidence>
<organismHost>
    <name type="scientific">Pan troglodytes</name>
    <name type="common">Chimpanzee</name>
    <dbReference type="NCBI Taxonomy" id="9598"/>
</organismHost>
<name>A0A075TCA4_SIV</name>
<dbReference type="GO" id="GO:0042025">
    <property type="term" value="C:host cell nucleus"/>
    <property type="evidence" value="ECO:0007669"/>
    <property type="project" value="UniProtKB-SubCell"/>
</dbReference>
<reference evidence="7" key="1">
    <citation type="journal article" date="2014" name="Retrovirology">
        <title>Discovery and full genome characterization of a new SIV lineage infecting red-tailed guenons (Cercopithecus ascanius schmidti) in Kibale National Park, Uganda.</title>
        <authorList>
            <person name="Lauck M."/>
            <person name="Switzer W.M."/>
            <person name="Sibley S.D."/>
            <person name="Hyeroba D."/>
            <person name="Tumukunde A."/>
            <person name="Weny G."/>
            <person name="Shankar A."/>
            <person name="Greene J.M."/>
            <person name="Ericsen A.J."/>
            <person name="Zheng H."/>
            <person name="Ting N."/>
            <person name="Chapman C.A."/>
            <person name="Friedrich T.C."/>
            <person name="Goldberg T.L."/>
            <person name="O'Connor D.H."/>
        </authorList>
    </citation>
    <scope>NUCLEOTIDE SEQUENCE</scope>
    <source>
        <strain evidence="7">RT11</strain>
    </source>
</reference>
<evidence type="ECO:0000256" key="4">
    <source>
        <dbReference type="ARBA" id="ARBA00022581"/>
    </source>
</evidence>
<dbReference type="Gene3D" id="1.20.5.4730">
    <property type="match status" value="1"/>
</dbReference>
<evidence type="ECO:0000256" key="5">
    <source>
        <dbReference type="ARBA" id="ARBA00022844"/>
    </source>
</evidence>
<protein>
    <submittedName>
        <fullName evidence="7">Vpr</fullName>
    </submittedName>
</protein>